<dbReference type="InterPro" id="IPR051015">
    <property type="entry name" value="EvgA-like"/>
</dbReference>
<dbReference type="SMART" id="SM00421">
    <property type="entry name" value="HTH_LUXR"/>
    <property type="match status" value="1"/>
</dbReference>
<comment type="caution">
    <text evidence="2">The sequence shown here is derived from an EMBL/GenBank/DDBJ whole genome shotgun (WGS) entry which is preliminary data.</text>
</comment>
<dbReference type="PROSITE" id="PS00622">
    <property type="entry name" value="HTH_LUXR_1"/>
    <property type="match status" value="1"/>
</dbReference>
<feature type="domain" description="HTH luxR-type" evidence="1">
    <location>
        <begin position="126"/>
        <end position="191"/>
    </location>
</feature>
<sequence>MGQEFGIRSYNNLDEWLENTGSDSANIVLLCATGQKATETVVQQDLKTALEAANRVRVIVVSDSDRPDLMMGALEKGARGFVPMSLDLEVFFGAIKLVNVGGTFIPVTSLMSLRSTSPSNAGAKPDAPVPGVFTGRQLEVLKHLRIGDPNKIIAYKMSMSEATVKIHVRNMMRKIKANNRTELVCKSNALLNAA</sequence>
<dbReference type="EMBL" id="BSPC01000028">
    <property type="protein sequence ID" value="GLS20423.1"/>
    <property type="molecule type" value="Genomic_DNA"/>
</dbReference>
<dbReference type="Pfam" id="PF00196">
    <property type="entry name" value="GerE"/>
    <property type="match status" value="1"/>
</dbReference>
<dbReference type="Gene3D" id="3.40.50.2300">
    <property type="match status" value="1"/>
</dbReference>
<evidence type="ECO:0000259" key="1">
    <source>
        <dbReference type="PROSITE" id="PS50043"/>
    </source>
</evidence>
<dbReference type="CDD" id="cd06170">
    <property type="entry name" value="LuxR_C_like"/>
    <property type="match status" value="1"/>
</dbReference>
<dbReference type="PRINTS" id="PR00038">
    <property type="entry name" value="HTHLUXR"/>
</dbReference>
<keyword evidence="3" id="KW-1185">Reference proteome</keyword>
<name>A0ABQ6CKZ4_9HYPH</name>
<reference evidence="3" key="1">
    <citation type="journal article" date="2019" name="Int. J. Syst. Evol. Microbiol.">
        <title>The Global Catalogue of Microorganisms (GCM) 10K type strain sequencing project: providing services to taxonomists for standard genome sequencing and annotation.</title>
        <authorList>
            <consortium name="The Broad Institute Genomics Platform"/>
            <consortium name="The Broad Institute Genome Sequencing Center for Infectious Disease"/>
            <person name="Wu L."/>
            <person name="Ma J."/>
        </authorList>
    </citation>
    <scope>NUCLEOTIDE SEQUENCE [LARGE SCALE GENOMIC DNA]</scope>
    <source>
        <strain evidence="3">NBRC 101365</strain>
    </source>
</reference>
<organism evidence="2 3">
    <name type="scientific">Labrys miyagiensis</name>
    <dbReference type="NCBI Taxonomy" id="346912"/>
    <lineage>
        <taxon>Bacteria</taxon>
        <taxon>Pseudomonadati</taxon>
        <taxon>Pseudomonadota</taxon>
        <taxon>Alphaproteobacteria</taxon>
        <taxon>Hyphomicrobiales</taxon>
        <taxon>Xanthobacteraceae</taxon>
        <taxon>Labrys</taxon>
    </lineage>
</organism>
<gene>
    <name evidence="2" type="ORF">GCM10007874_34400</name>
</gene>
<accession>A0ABQ6CKZ4</accession>
<dbReference type="PANTHER" id="PTHR45566:SF1">
    <property type="entry name" value="HTH-TYPE TRANSCRIPTIONAL REGULATOR YHJB-RELATED"/>
    <property type="match status" value="1"/>
</dbReference>
<protein>
    <recommendedName>
        <fullName evidence="1">HTH luxR-type domain-containing protein</fullName>
    </recommendedName>
</protein>
<dbReference type="Proteomes" id="UP001156882">
    <property type="component" value="Unassembled WGS sequence"/>
</dbReference>
<dbReference type="InterPro" id="IPR016032">
    <property type="entry name" value="Sig_transdc_resp-reg_C-effctor"/>
</dbReference>
<dbReference type="PANTHER" id="PTHR45566">
    <property type="entry name" value="HTH-TYPE TRANSCRIPTIONAL REGULATOR YHJB-RELATED"/>
    <property type="match status" value="1"/>
</dbReference>
<dbReference type="PROSITE" id="PS50043">
    <property type="entry name" value="HTH_LUXR_2"/>
    <property type="match status" value="1"/>
</dbReference>
<dbReference type="SUPFAM" id="SSF46894">
    <property type="entry name" value="C-terminal effector domain of the bipartite response regulators"/>
    <property type="match status" value="1"/>
</dbReference>
<proteinExistence type="predicted"/>
<evidence type="ECO:0000313" key="2">
    <source>
        <dbReference type="EMBL" id="GLS20423.1"/>
    </source>
</evidence>
<dbReference type="InterPro" id="IPR000792">
    <property type="entry name" value="Tscrpt_reg_LuxR_C"/>
</dbReference>
<evidence type="ECO:0000313" key="3">
    <source>
        <dbReference type="Proteomes" id="UP001156882"/>
    </source>
</evidence>